<proteinExistence type="predicted"/>
<evidence type="ECO:0000313" key="2">
    <source>
        <dbReference type="Proteomes" id="UP000319836"/>
    </source>
</evidence>
<dbReference type="InterPro" id="IPR029058">
    <property type="entry name" value="AB_hydrolase_fold"/>
</dbReference>
<dbReference type="EMBL" id="VBPA01000016">
    <property type="protein sequence ID" value="TMQ73222.1"/>
    <property type="molecule type" value="Genomic_DNA"/>
</dbReference>
<evidence type="ECO:0008006" key="3">
    <source>
        <dbReference type="Google" id="ProtNLM"/>
    </source>
</evidence>
<evidence type="ECO:0000313" key="1">
    <source>
        <dbReference type="EMBL" id="TMQ73222.1"/>
    </source>
</evidence>
<organism evidence="1 2">
    <name type="scientific">Eiseniibacteriota bacterium</name>
    <dbReference type="NCBI Taxonomy" id="2212470"/>
    <lineage>
        <taxon>Bacteria</taxon>
        <taxon>Candidatus Eiseniibacteriota</taxon>
    </lineage>
</organism>
<accession>A0A538UBD9</accession>
<dbReference type="Proteomes" id="UP000319836">
    <property type="component" value="Unassembled WGS sequence"/>
</dbReference>
<dbReference type="AlphaFoldDB" id="A0A538UBD9"/>
<reference evidence="1 2" key="1">
    <citation type="journal article" date="2019" name="Nat. Microbiol.">
        <title>Mediterranean grassland soil C-N compound turnover is dependent on rainfall and depth, and is mediated by genomically divergent microorganisms.</title>
        <authorList>
            <person name="Diamond S."/>
            <person name="Andeer P.F."/>
            <person name="Li Z."/>
            <person name="Crits-Christoph A."/>
            <person name="Burstein D."/>
            <person name="Anantharaman K."/>
            <person name="Lane K.R."/>
            <person name="Thomas B.C."/>
            <person name="Pan C."/>
            <person name="Northen T.R."/>
            <person name="Banfield J.F."/>
        </authorList>
    </citation>
    <scope>NUCLEOTIDE SEQUENCE [LARGE SCALE GENOMIC DNA]</scope>
    <source>
        <strain evidence="1">WS_10</strain>
    </source>
</reference>
<gene>
    <name evidence="1" type="ORF">E6K80_00705</name>
</gene>
<name>A0A538UBD9_UNCEI</name>
<sequence>MTFQPETVAWPDRRAIVLVHGVGQYAKANYEDLLAELESAIGTPEWKKIAVYTTLYDVFNQWVAEKERVRAVVADLVGRLRSRFDSDAIGKAAADGAGDVVWPVLSREARGALRDAIIAQLVQVVSDGDDAGVERLNQKITIVCHSLGCFHTYEVLWAMAKDRSLRMRPTGDGVRFDNVLMFASPVQLIRSVAGSLGELVPDPAGLATLGAPLAMPGETAGHFVSSARRFVSITGDLDPVGGFLMRKKFDWAYMDVPGQQSHLDLQTLAAGATPASVAAALESARQGAGGLPFHPDNPHDWIAYVRRNADLVKQCVLG</sequence>
<dbReference type="SUPFAM" id="SSF53474">
    <property type="entry name" value="alpha/beta-Hydrolases"/>
    <property type="match status" value="1"/>
</dbReference>
<protein>
    <recommendedName>
        <fullName evidence="3">Alpha/beta hydrolase</fullName>
    </recommendedName>
</protein>
<comment type="caution">
    <text evidence="1">The sequence shown here is derived from an EMBL/GenBank/DDBJ whole genome shotgun (WGS) entry which is preliminary data.</text>
</comment>